<dbReference type="Pfam" id="PF10666">
    <property type="entry name" value="Phage_TAC_8"/>
    <property type="match status" value="1"/>
</dbReference>
<accession>A0A7X1DFW9</accession>
<organism evidence="1 2">
    <name type="scientific">Listeria booriae</name>
    <dbReference type="NCBI Taxonomy" id="1552123"/>
    <lineage>
        <taxon>Bacteria</taxon>
        <taxon>Bacillati</taxon>
        <taxon>Bacillota</taxon>
        <taxon>Bacilli</taxon>
        <taxon>Bacillales</taxon>
        <taxon>Listeriaceae</taxon>
        <taxon>Listeria</taxon>
    </lineage>
</organism>
<comment type="caution">
    <text evidence="1">The sequence shown here is derived from an EMBL/GenBank/DDBJ whole genome shotgun (WGS) entry which is preliminary data.</text>
</comment>
<sequence>MAKVTNINNNKNVIKIDLEESYLDFDLAGKVFNVPLGDEARLKMITAAEEYEQALKKLEDVEVPESDEMTTKEYIALTDRAAELMKVAVDITLGEGAYDYIYSKTKDNIRVVKIFYMVHHEINAYLEQNGSLESDYESQYLKKVTKKK</sequence>
<reference evidence="1 2" key="1">
    <citation type="submission" date="2020-03" db="EMBL/GenBank/DDBJ databases">
        <title>Soil Listeria distribution.</title>
        <authorList>
            <person name="Liao J."/>
            <person name="Wiedmann M."/>
        </authorList>
    </citation>
    <scope>NUCLEOTIDE SEQUENCE [LARGE SCALE GENOMIC DNA]</scope>
    <source>
        <strain evidence="1 2">FSL L7-0435</strain>
    </source>
</reference>
<dbReference type="InterPro" id="IPR018923">
    <property type="entry name" value="Phage_TAC_8"/>
</dbReference>
<name>A0A7X1DFW9_9LIST</name>
<dbReference type="RefSeq" id="WP_185508080.1">
    <property type="nucleotide sequence ID" value="NZ_JAARUF010000004.1"/>
</dbReference>
<dbReference type="AlphaFoldDB" id="A0A7X1DFW9"/>
<evidence type="ECO:0000313" key="1">
    <source>
        <dbReference type="EMBL" id="MBC2004636.1"/>
    </source>
</evidence>
<dbReference type="EMBL" id="JAARWW010000005">
    <property type="protein sequence ID" value="MBC2004636.1"/>
    <property type="molecule type" value="Genomic_DNA"/>
</dbReference>
<proteinExistence type="predicted"/>
<protein>
    <submittedName>
        <fullName evidence="1">Phage tail assembly chaperone</fullName>
    </submittedName>
</protein>
<gene>
    <name evidence="1" type="ORF">HCA78_12700</name>
</gene>
<evidence type="ECO:0000313" key="2">
    <source>
        <dbReference type="Proteomes" id="UP000546806"/>
    </source>
</evidence>
<dbReference type="Proteomes" id="UP000546806">
    <property type="component" value="Unassembled WGS sequence"/>
</dbReference>